<comment type="caution">
    <text evidence="2">The sequence shown here is derived from an EMBL/GenBank/DDBJ whole genome shotgun (WGS) entry which is preliminary data.</text>
</comment>
<gene>
    <name evidence="2" type="ORF">KSZ_08130</name>
</gene>
<dbReference type="EMBL" id="BNJJ01000002">
    <property type="protein sequence ID" value="GHO82807.1"/>
    <property type="molecule type" value="Genomic_DNA"/>
</dbReference>
<name>A0ABQ3VAA0_9CHLR</name>
<feature type="transmembrane region" description="Helical" evidence="1">
    <location>
        <begin position="12"/>
        <end position="33"/>
    </location>
</feature>
<evidence type="ECO:0000313" key="3">
    <source>
        <dbReference type="Proteomes" id="UP000635565"/>
    </source>
</evidence>
<accession>A0ABQ3VAA0</accession>
<protein>
    <submittedName>
        <fullName evidence="2">Uncharacterized protein</fullName>
    </submittedName>
</protein>
<evidence type="ECO:0000256" key="1">
    <source>
        <dbReference type="SAM" id="Phobius"/>
    </source>
</evidence>
<sequence>MRSTGLCEGRQSPFFFTSGLSTALAAISFILSLGRSKQHRNALQRLENAEIIAATTELGLISALAPTLGSLGKPLFSQRNGMLLLGGTVGSGLITHRCCCGWDGK</sequence>
<proteinExistence type="predicted"/>
<reference evidence="2 3" key="1">
    <citation type="journal article" date="2021" name="Int. J. Syst. Evol. Microbiol.">
        <title>Reticulibacter mediterranei gen. nov., sp. nov., within the new family Reticulibacteraceae fam. nov., and Ktedonospora formicarum gen. nov., sp. nov., Ktedonobacter robiniae sp. nov., Dictyobacter formicarum sp. nov. and Dictyobacter arantiisoli sp. nov., belonging to the class Ktedonobacteria.</title>
        <authorList>
            <person name="Yabe S."/>
            <person name="Zheng Y."/>
            <person name="Wang C.M."/>
            <person name="Sakai Y."/>
            <person name="Abe K."/>
            <person name="Yokota A."/>
            <person name="Donadio S."/>
            <person name="Cavaletti L."/>
            <person name="Monciardini P."/>
        </authorList>
    </citation>
    <scope>NUCLEOTIDE SEQUENCE [LARGE SCALE GENOMIC DNA]</scope>
    <source>
        <strain evidence="2 3">SOSP1-9</strain>
    </source>
</reference>
<dbReference type="Proteomes" id="UP000635565">
    <property type="component" value="Unassembled WGS sequence"/>
</dbReference>
<evidence type="ECO:0000313" key="2">
    <source>
        <dbReference type="EMBL" id="GHO82807.1"/>
    </source>
</evidence>
<keyword evidence="3" id="KW-1185">Reference proteome</keyword>
<keyword evidence="1" id="KW-0472">Membrane</keyword>
<keyword evidence="1" id="KW-1133">Transmembrane helix</keyword>
<organism evidence="2 3">
    <name type="scientific">Dictyobacter formicarum</name>
    <dbReference type="NCBI Taxonomy" id="2778368"/>
    <lineage>
        <taxon>Bacteria</taxon>
        <taxon>Bacillati</taxon>
        <taxon>Chloroflexota</taxon>
        <taxon>Ktedonobacteria</taxon>
        <taxon>Ktedonobacterales</taxon>
        <taxon>Dictyobacteraceae</taxon>
        <taxon>Dictyobacter</taxon>
    </lineage>
</organism>
<keyword evidence="1" id="KW-0812">Transmembrane</keyword>